<dbReference type="EMBL" id="CP141614">
    <property type="protein sequence ID" value="WRP15974.1"/>
    <property type="molecule type" value="Genomic_DNA"/>
</dbReference>
<keyword evidence="1" id="KW-0145">Chemotaxis</keyword>
<dbReference type="PANTHER" id="PTHR43693:SF1">
    <property type="entry name" value="PROTEIN PHOSPHATASE CHEZ"/>
    <property type="match status" value="1"/>
</dbReference>
<keyword evidence="5" id="KW-1185">Reference proteome</keyword>
<evidence type="ECO:0000313" key="5">
    <source>
        <dbReference type="Proteomes" id="UP001333102"/>
    </source>
</evidence>
<dbReference type="RefSeq" id="WP_324670410.1">
    <property type="nucleotide sequence ID" value="NZ_CP141614.1"/>
</dbReference>
<dbReference type="InterPro" id="IPR028976">
    <property type="entry name" value="CheC-like_sf"/>
</dbReference>
<dbReference type="SUPFAM" id="SSF103039">
    <property type="entry name" value="CheC-like"/>
    <property type="match status" value="1"/>
</dbReference>
<protein>
    <submittedName>
        <fullName evidence="4">Chemotaxis protein CheC</fullName>
    </submittedName>
</protein>
<proteinExistence type="predicted"/>
<keyword evidence="2" id="KW-0378">Hydrolase</keyword>
<dbReference type="Pfam" id="PF04509">
    <property type="entry name" value="CheC"/>
    <property type="match status" value="1"/>
</dbReference>
<organism evidence="4 5">
    <name type="scientific">Geochorda subterranea</name>
    <dbReference type="NCBI Taxonomy" id="3109564"/>
    <lineage>
        <taxon>Bacteria</taxon>
        <taxon>Bacillati</taxon>
        <taxon>Bacillota</taxon>
        <taxon>Limnochordia</taxon>
        <taxon>Limnochordales</taxon>
        <taxon>Geochordaceae</taxon>
        <taxon>Geochorda</taxon>
    </lineage>
</organism>
<evidence type="ECO:0000256" key="2">
    <source>
        <dbReference type="ARBA" id="ARBA00022801"/>
    </source>
</evidence>
<sequence>MRELGNIGAGNATTALSQMLGDRLVRMTAPAVAILAVPEVVAWVGEPHLPVVAAYVQVTGGVEGHAVLLLAESSAQAILQEMLGAWGADGSGPLASGSTPLGERTVSDLEASALMELGNVVITSYLNALGELTGLAAIPSVPSVAADMLEAVLSSILAEVGWSDAGVLAIRTHLQGEGAAVEGQLLFVPAEGHLSRLIQALGMAGEEPS</sequence>
<dbReference type="InterPro" id="IPR050992">
    <property type="entry name" value="CheZ_family_phosphatases"/>
</dbReference>
<evidence type="ECO:0000313" key="4">
    <source>
        <dbReference type="EMBL" id="WRP15974.1"/>
    </source>
</evidence>
<name>A0ABZ1BTB0_9FIRM</name>
<feature type="domain" description="CheC-like protein" evidence="3">
    <location>
        <begin position="2"/>
        <end position="32"/>
    </location>
</feature>
<gene>
    <name evidence="4" type="ORF">VLY81_11155</name>
</gene>
<accession>A0ABZ1BTB0</accession>
<evidence type="ECO:0000259" key="3">
    <source>
        <dbReference type="Pfam" id="PF04509"/>
    </source>
</evidence>
<dbReference type="CDD" id="cd17909">
    <property type="entry name" value="CheC_ClassI"/>
    <property type="match status" value="1"/>
</dbReference>
<dbReference type="PANTHER" id="PTHR43693">
    <property type="entry name" value="PROTEIN PHOSPHATASE CHEZ"/>
    <property type="match status" value="1"/>
</dbReference>
<dbReference type="InterPro" id="IPR007597">
    <property type="entry name" value="CheC"/>
</dbReference>
<evidence type="ECO:0000256" key="1">
    <source>
        <dbReference type="ARBA" id="ARBA00022500"/>
    </source>
</evidence>
<reference evidence="5" key="1">
    <citation type="submission" date="2023-12" db="EMBL/GenBank/DDBJ databases">
        <title>Novel isolates from deep terrestrial aquifers shed light on the physiology and ecology of the class Limnochordia.</title>
        <authorList>
            <person name="Karnachuk O.V."/>
            <person name="Lukina A.P."/>
            <person name="Avakyan M.R."/>
            <person name="Kadnikov V."/>
            <person name="Begmatov S."/>
            <person name="Beletsky A.V."/>
            <person name="Mardanov A.V."/>
            <person name="Ravin N.V."/>
        </authorList>
    </citation>
    <scope>NUCLEOTIDE SEQUENCE [LARGE SCALE GENOMIC DNA]</scope>
    <source>
        <strain evidence="5">LN</strain>
    </source>
</reference>
<dbReference type="Proteomes" id="UP001333102">
    <property type="component" value="Chromosome"/>
</dbReference>
<dbReference type="Gene3D" id="3.40.1550.10">
    <property type="entry name" value="CheC-like"/>
    <property type="match status" value="1"/>
</dbReference>